<dbReference type="Proteomes" id="UP001201262">
    <property type="component" value="Unassembled WGS sequence"/>
</dbReference>
<evidence type="ECO:0000256" key="1">
    <source>
        <dbReference type="ARBA" id="ARBA00004123"/>
    </source>
</evidence>
<accession>A0AAD4PVH7</accession>
<dbReference type="GO" id="GO:0005634">
    <property type="term" value="C:nucleus"/>
    <property type="evidence" value="ECO:0007669"/>
    <property type="project" value="UniProtKB-SubCell"/>
</dbReference>
<keyword evidence="5" id="KW-0539">Nucleus</keyword>
<keyword evidence="3" id="KW-0238">DNA-binding</keyword>
<evidence type="ECO:0000313" key="9">
    <source>
        <dbReference type="Proteomes" id="UP001201262"/>
    </source>
</evidence>
<dbReference type="SUPFAM" id="SSF57701">
    <property type="entry name" value="Zn2/Cys6 DNA-binding domain"/>
    <property type="match status" value="1"/>
</dbReference>
<keyword evidence="9" id="KW-1185">Reference proteome</keyword>
<dbReference type="SMART" id="SM00066">
    <property type="entry name" value="GAL4"/>
    <property type="match status" value="1"/>
</dbReference>
<dbReference type="RefSeq" id="XP_046069202.1">
    <property type="nucleotide sequence ID" value="XM_046211654.1"/>
</dbReference>
<dbReference type="InterPro" id="IPR036864">
    <property type="entry name" value="Zn2-C6_fun-type_DNA-bd_sf"/>
</dbReference>
<evidence type="ECO:0000256" key="6">
    <source>
        <dbReference type="SAM" id="MobiDB-lite"/>
    </source>
</evidence>
<comment type="caution">
    <text evidence="8">The sequence shown here is derived from an EMBL/GenBank/DDBJ whole genome shotgun (WGS) entry which is preliminary data.</text>
</comment>
<dbReference type="PROSITE" id="PS00463">
    <property type="entry name" value="ZN2_CY6_FUNGAL_1"/>
    <property type="match status" value="1"/>
</dbReference>
<dbReference type="InterPro" id="IPR021858">
    <property type="entry name" value="Fun_TF"/>
</dbReference>
<dbReference type="GO" id="GO:0000981">
    <property type="term" value="F:DNA-binding transcription factor activity, RNA polymerase II-specific"/>
    <property type="evidence" value="ECO:0007669"/>
    <property type="project" value="InterPro"/>
</dbReference>
<dbReference type="AlphaFoldDB" id="A0AAD4PVH7"/>
<dbReference type="Pfam" id="PF00172">
    <property type="entry name" value="Zn_clus"/>
    <property type="match status" value="1"/>
</dbReference>
<keyword evidence="4" id="KW-0804">Transcription</keyword>
<organism evidence="8 9">
    <name type="scientific">Talaromyces proteolyticus</name>
    <dbReference type="NCBI Taxonomy" id="1131652"/>
    <lineage>
        <taxon>Eukaryota</taxon>
        <taxon>Fungi</taxon>
        <taxon>Dikarya</taxon>
        <taxon>Ascomycota</taxon>
        <taxon>Pezizomycotina</taxon>
        <taxon>Eurotiomycetes</taxon>
        <taxon>Eurotiomycetidae</taxon>
        <taxon>Eurotiales</taxon>
        <taxon>Trichocomaceae</taxon>
        <taxon>Talaromyces</taxon>
        <taxon>Talaromyces sect. Bacilispori</taxon>
    </lineage>
</organism>
<reference evidence="8" key="1">
    <citation type="submission" date="2021-12" db="EMBL/GenBank/DDBJ databases">
        <title>Convergent genome expansion in fungi linked to evolution of root-endophyte symbiosis.</title>
        <authorList>
            <consortium name="DOE Joint Genome Institute"/>
            <person name="Ke Y.-H."/>
            <person name="Bonito G."/>
            <person name="Liao H.-L."/>
            <person name="Looney B."/>
            <person name="Rojas-Flechas A."/>
            <person name="Nash J."/>
            <person name="Hameed K."/>
            <person name="Schadt C."/>
            <person name="Martin F."/>
            <person name="Crous P.W."/>
            <person name="Miettinen O."/>
            <person name="Magnuson J.K."/>
            <person name="Labbe J."/>
            <person name="Jacobson D."/>
            <person name="Doktycz M.J."/>
            <person name="Veneault-Fourrey C."/>
            <person name="Kuo A."/>
            <person name="Mondo S."/>
            <person name="Calhoun S."/>
            <person name="Riley R."/>
            <person name="Ohm R."/>
            <person name="LaButti K."/>
            <person name="Andreopoulos B."/>
            <person name="Pangilinan J."/>
            <person name="Nolan M."/>
            <person name="Tritt A."/>
            <person name="Clum A."/>
            <person name="Lipzen A."/>
            <person name="Daum C."/>
            <person name="Barry K."/>
            <person name="Grigoriev I.V."/>
            <person name="Vilgalys R."/>
        </authorList>
    </citation>
    <scope>NUCLEOTIDE SEQUENCE</scope>
    <source>
        <strain evidence="8">PMI_201</strain>
    </source>
</reference>
<dbReference type="InterPro" id="IPR001138">
    <property type="entry name" value="Zn2Cys6_DnaBD"/>
</dbReference>
<dbReference type="PANTHER" id="PTHR37534:SF49">
    <property type="entry name" value="LYSINE BIOSYNTHESIS REGULATORY PROTEIN LYS14"/>
    <property type="match status" value="1"/>
</dbReference>
<evidence type="ECO:0000256" key="4">
    <source>
        <dbReference type="ARBA" id="ARBA00023163"/>
    </source>
</evidence>
<dbReference type="EMBL" id="JAJTJA010000009">
    <property type="protein sequence ID" value="KAH8693532.1"/>
    <property type="molecule type" value="Genomic_DNA"/>
</dbReference>
<dbReference type="Pfam" id="PF11951">
    <property type="entry name" value="Fungal_trans_2"/>
    <property type="match status" value="2"/>
</dbReference>
<name>A0AAD4PVH7_9EURO</name>
<evidence type="ECO:0000256" key="2">
    <source>
        <dbReference type="ARBA" id="ARBA00023015"/>
    </source>
</evidence>
<keyword evidence="2" id="KW-0805">Transcription regulation</keyword>
<dbReference type="PANTHER" id="PTHR37534">
    <property type="entry name" value="TRANSCRIPTIONAL ACTIVATOR PROTEIN UGA3"/>
    <property type="match status" value="1"/>
</dbReference>
<feature type="domain" description="Zn(2)-C6 fungal-type" evidence="7">
    <location>
        <begin position="51"/>
        <end position="81"/>
    </location>
</feature>
<dbReference type="Gene3D" id="4.10.240.10">
    <property type="entry name" value="Zn(2)-C6 fungal-type DNA-binding domain"/>
    <property type="match status" value="1"/>
</dbReference>
<evidence type="ECO:0000256" key="3">
    <source>
        <dbReference type="ARBA" id="ARBA00023125"/>
    </source>
</evidence>
<dbReference type="GO" id="GO:0045944">
    <property type="term" value="P:positive regulation of transcription by RNA polymerase II"/>
    <property type="evidence" value="ECO:0007669"/>
    <property type="project" value="TreeGrafter"/>
</dbReference>
<dbReference type="CDD" id="cd00067">
    <property type="entry name" value="GAL4"/>
    <property type="match status" value="1"/>
</dbReference>
<evidence type="ECO:0000259" key="7">
    <source>
        <dbReference type="PROSITE" id="PS50048"/>
    </source>
</evidence>
<gene>
    <name evidence="8" type="ORF">BGW36DRAFT_300923</name>
</gene>
<evidence type="ECO:0000313" key="8">
    <source>
        <dbReference type="EMBL" id="KAH8693532.1"/>
    </source>
</evidence>
<feature type="region of interest" description="Disordered" evidence="6">
    <location>
        <begin position="1"/>
        <end position="43"/>
    </location>
</feature>
<dbReference type="GO" id="GO:0008270">
    <property type="term" value="F:zinc ion binding"/>
    <property type="evidence" value="ECO:0007669"/>
    <property type="project" value="InterPro"/>
</dbReference>
<proteinExistence type="predicted"/>
<dbReference type="PROSITE" id="PS50048">
    <property type="entry name" value="ZN2_CY6_FUNGAL_2"/>
    <property type="match status" value="1"/>
</dbReference>
<dbReference type="GO" id="GO:0000976">
    <property type="term" value="F:transcription cis-regulatory region binding"/>
    <property type="evidence" value="ECO:0007669"/>
    <property type="project" value="TreeGrafter"/>
</dbReference>
<sequence>MLSGKRSGRVPVIAPREVYTPPSPPESTLPNATKLDVPPPRIRLPPRSRTGCWTCRSRKVKCDENRPNCGQCARLGHLCDYSPRLSFRDDTPRVMERMSEVSTAGNAVWDTSIRLHSPPVSPGLYDSMPPFFTLTSDEEREKKAENSHPGTYHVVVVPDSFSNLPEYSEEYPIDLNSKSLKVRRGSATSSLLSPRDDRESSIETNDPNVVILDRFEDSSQRYSVSQWKNNRLSPTSSVVTSPPTATSPLHFPFDSHFVHHQVPGVEHGSRDEQLLVHFRNVVWKQLIQGQFTQELFSPLSSPISPISPGADMFEDIASTFQPLLHAMMAVSALSLTHQQGSQSLDALQHYQQTFSSLQTALHSSEDLYSDGLFLTHFLLLIYEIAAAEEGGSNLWSHHISQLLQISILRVTTFGAERYPYIIWLVCNIDLYALLSGAGTGDFIRAMCKNNMLPNPKCQLYPLAANGYSIIYPEENDTLPRALQLYHDTFVLATRLGFLAADIRGDEVHCDRSLGSNSPTGENTKWLYEIRSHLQQLWSSPDAHYLCQHMESLPQRSREIFQNAMTLYHSCMIYSYTSMWRGQRLGPASASEKIIKDHASAILQAAETIVRTDRFDLRFVIFPLFMAGVSTSSAGQKMIAIDIVSSMEKQGVGRNATTTRELLQIVYQRQTEDLMTIGHSANVEWMDVMAQHGLQVVNFGM</sequence>
<protein>
    <recommendedName>
        <fullName evidence="7">Zn(2)-C6 fungal-type domain-containing protein</fullName>
    </recommendedName>
</protein>
<comment type="subcellular location">
    <subcellularLocation>
        <location evidence="1">Nucleus</location>
    </subcellularLocation>
</comment>
<dbReference type="CDD" id="cd12148">
    <property type="entry name" value="fungal_TF_MHR"/>
    <property type="match status" value="1"/>
</dbReference>
<dbReference type="GeneID" id="70241941"/>
<evidence type="ECO:0000256" key="5">
    <source>
        <dbReference type="ARBA" id="ARBA00023242"/>
    </source>
</evidence>